<feature type="transmembrane region" description="Helical" evidence="2">
    <location>
        <begin position="150"/>
        <end position="167"/>
    </location>
</feature>
<evidence type="ECO:0000256" key="1">
    <source>
        <dbReference type="SAM" id="MobiDB-lite"/>
    </source>
</evidence>
<reference evidence="3" key="1">
    <citation type="submission" date="2021-02" db="EMBL/GenBank/DDBJ databases">
        <authorList>
            <person name="Syme A R."/>
            <person name="Syme A R."/>
            <person name="Moolhuijzen P."/>
        </authorList>
    </citation>
    <scope>NUCLEOTIDE SEQUENCE</scope>
    <source>
        <strain evidence="3">W1-1</strain>
    </source>
</reference>
<accession>A0A6S6VAR5</accession>
<keyword evidence="2" id="KW-0472">Membrane</keyword>
<name>A0A6S6VAR5_9PLEO</name>
<keyword evidence="2" id="KW-0812">Transmembrane</keyword>
<evidence type="ECO:0000256" key="2">
    <source>
        <dbReference type="SAM" id="Phobius"/>
    </source>
</evidence>
<keyword evidence="2" id="KW-1133">Transmembrane helix</keyword>
<evidence type="ECO:0000313" key="4">
    <source>
        <dbReference type="Proteomes" id="UP000472372"/>
    </source>
</evidence>
<protein>
    <submittedName>
        <fullName evidence="3">Uncharacterized protein</fullName>
    </submittedName>
</protein>
<gene>
    <name evidence="3" type="ORF">PTTW11_00027</name>
</gene>
<feature type="compositionally biased region" description="Polar residues" evidence="1">
    <location>
        <begin position="193"/>
        <end position="204"/>
    </location>
</feature>
<dbReference type="EMBL" id="HG992977">
    <property type="protein sequence ID" value="CAE6995017.1"/>
    <property type="molecule type" value="Genomic_DNA"/>
</dbReference>
<dbReference type="AlphaFoldDB" id="A0A6S6VAR5"/>
<proteinExistence type="predicted"/>
<dbReference type="Proteomes" id="UP000472372">
    <property type="component" value="Chromosome 1"/>
</dbReference>
<evidence type="ECO:0000313" key="3">
    <source>
        <dbReference type="EMBL" id="CAE6995017.1"/>
    </source>
</evidence>
<organism evidence="3 4">
    <name type="scientific">Pyrenophora teres f. teres</name>
    <dbReference type="NCBI Taxonomy" id="97479"/>
    <lineage>
        <taxon>Eukaryota</taxon>
        <taxon>Fungi</taxon>
        <taxon>Dikarya</taxon>
        <taxon>Ascomycota</taxon>
        <taxon>Pezizomycotina</taxon>
        <taxon>Dothideomycetes</taxon>
        <taxon>Pleosporomycetidae</taxon>
        <taxon>Pleosporales</taxon>
        <taxon>Pleosporineae</taxon>
        <taxon>Pleosporaceae</taxon>
        <taxon>Pyrenophora</taxon>
    </lineage>
</organism>
<feature type="transmembrane region" description="Helical" evidence="2">
    <location>
        <begin position="125"/>
        <end position="144"/>
    </location>
</feature>
<feature type="region of interest" description="Disordered" evidence="1">
    <location>
        <begin position="186"/>
        <end position="222"/>
    </location>
</feature>
<sequence>MYPWKDAVASWAGATQLRIDALGIVTMLGAEEINASVGRLLPSRYVEFLPYLGAFIIAGDRFRTKPPGFTVYETKGGVKSTELSGWFARWLKAQDFHEVHHRVDWKVLNDSAQCAVRRKLRRSKLLSLCIGFIFNGILLTASVLSGDWWGFANALSMIVSVAVRVFLLHQNRCSIDNAIRHATKISRDPPKSQDISAQGSSKGSNPGIDLPAQPRDAPKNTRDPLLDLARAIIVLDDSRCVYMEAPRFLMATVFAKPLEVPNKWAYRVVRYIGWTAFAVQVIALVLKLDAALFQGASNGGKLRFTRRHDLRDRIFIAG</sequence>